<protein>
    <recommendedName>
        <fullName evidence="2 6">Imidazoleglycerol-phosphate dehydratase</fullName>
        <shortName evidence="6">IGPD</shortName>
        <ecNumber evidence="6 7">4.2.1.19</ecNumber>
    </recommendedName>
</protein>
<proteinExistence type="inferred from homology"/>
<evidence type="ECO:0000256" key="3">
    <source>
        <dbReference type="ARBA" id="ARBA00022605"/>
    </source>
</evidence>
<feature type="region of interest" description="Disordered" evidence="8">
    <location>
        <begin position="1"/>
        <end position="20"/>
    </location>
</feature>
<dbReference type="EC" id="4.2.1.19" evidence="6 7"/>
<evidence type="ECO:0000313" key="9">
    <source>
        <dbReference type="EMBL" id="ODR97338.1"/>
    </source>
</evidence>
<dbReference type="NCBIfam" id="NF002114">
    <property type="entry name" value="PRK00951.2-4"/>
    <property type="match status" value="1"/>
</dbReference>
<gene>
    <name evidence="6" type="primary">hisB</name>
    <name evidence="9" type="ORF">AUC69_11990</name>
</gene>
<keyword evidence="6" id="KW-0963">Cytoplasm</keyword>
<comment type="caution">
    <text evidence="9">The sequence shown here is derived from an EMBL/GenBank/DDBJ whole genome shotgun (WGS) entry which is preliminary data.</text>
</comment>
<comment type="subcellular location">
    <subcellularLocation>
        <location evidence="6 7">Cytoplasm</location>
    </subcellularLocation>
</comment>
<dbReference type="GO" id="GO:0005737">
    <property type="term" value="C:cytoplasm"/>
    <property type="evidence" value="ECO:0007669"/>
    <property type="project" value="UniProtKB-SubCell"/>
</dbReference>
<dbReference type="STRING" id="1774969.AUC69_11990"/>
<sequence>MQKRSKSTGSRSATVNRRTKETKISATVGLDGTGAYDVSTGVGFLDHMIEQLARHSLIDISLKADGDLHIDQHHTTEDSGIVLGQAFAEALGDKAGITRYGACYLPMDETLTRVALDVSGRPYLVWDVEFTRTKIGEMDTELFREWFQAFAQNAGITLHVENLYGENSHHIAETCYKALARALRQAIAIDPRQSGRVPSTKGQL</sequence>
<organism evidence="9 10">
    <name type="scientific">Methyloceanibacter superfactus</name>
    <dbReference type="NCBI Taxonomy" id="1774969"/>
    <lineage>
        <taxon>Bacteria</taxon>
        <taxon>Pseudomonadati</taxon>
        <taxon>Pseudomonadota</taxon>
        <taxon>Alphaproteobacteria</taxon>
        <taxon>Hyphomicrobiales</taxon>
        <taxon>Hyphomicrobiaceae</taxon>
        <taxon>Methyloceanibacter</taxon>
    </lineage>
</organism>
<evidence type="ECO:0000256" key="7">
    <source>
        <dbReference type="RuleBase" id="RU000599"/>
    </source>
</evidence>
<name>A0A1E3VUW4_9HYPH</name>
<dbReference type="Pfam" id="PF00475">
    <property type="entry name" value="IGPD"/>
    <property type="match status" value="1"/>
</dbReference>
<comment type="similarity">
    <text evidence="6 7">Belongs to the imidazoleglycerol-phosphate dehydratase family.</text>
</comment>
<dbReference type="EMBL" id="LPWF01000026">
    <property type="protein sequence ID" value="ODR97338.1"/>
    <property type="molecule type" value="Genomic_DNA"/>
</dbReference>
<dbReference type="PANTHER" id="PTHR23133">
    <property type="entry name" value="IMIDAZOLEGLYCEROL-PHOSPHATE DEHYDRATASE HIS7"/>
    <property type="match status" value="1"/>
</dbReference>
<dbReference type="InterPro" id="IPR000807">
    <property type="entry name" value="ImidazoleglycerolP_deHydtase"/>
</dbReference>
<reference evidence="9 10" key="1">
    <citation type="journal article" date="2016" name="Environ. Microbiol.">
        <title>New Methyloceanibacter diversity from North Sea sediments includes methanotroph containing solely the soluble methane monooxygenase.</title>
        <authorList>
            <person name="Vekeman B."/>
            <person name="Kerckhof F.M."/>
            <person name="Cremers G."/>
            <person name="de Vos P."/>
            <person name="Vandamme P."/>
            <person name="Boon N."/>
            <person name="Op den Camp H.J."/>
            <person name="Heylen K."/>
        </authorList>
    </citation>
    <scope>NUCLEOTIDE SEQUENCE [LARGE SCALE GENOMIC DNA]</scope>
    <source>
        <strain evidence="9 10">R-67175</strain>
    </source>
</reference>
<dbReference type="AlphaFoldDB" id="A0A1E3VUW4"/>
<dbReference type="Proteomes" id="UP000094472">
    <property type="component" value="Unassembled WGS sequence"/>
</dbReference>
<evidence type="ECO:0000256" key="6">
    <source>
        <dbReference type="HAMAP-Rule" id="MF_00076"/>
    </source>
</evidence>
<dbReference type="GO" id="GO:0004424">
    <property type="term" value="F:imidazoleglycerol-phosphate dehydratase activity"/>
    <property type="evidence" value="ECO:0007669"/>
    <property type="project" value="UniProtKB-UniRule"/>
</dbReference>
<dbReference type="OrthoDB" id="9813612at2"/>
<dbReference type="InterPro" id="IPR020568">
    <property type="entry name" value="Ribosomal_Su5_D2-typ_SF"/>
</dbReference>
<dbReference type="NCBIfam" id="NF002109">
    <property type="entry name" value="PRK00951.1-5"/>
    <property type="match status" value="1"/>
</dbReference>
<keyword evidence="10" id="KW-1185">Reference proteome</keyword>
<accession>A0A1E3VUW4</accession>
<dbReference type="GO" id="GO:0000105">
    <property type="term" value="P:L-histidine biosynthetic process"/>
    <property type="evidence" value="ECO:0007669"/>
    <property type="project" value="UniProtKB-UniRule"/>
</dbReference>
<dbReference type="SUPFAM" id="SSF54211">
    <property type="entry name" value="Ribosomal protein S5 domain 2-like"/>
    <property type="match status" value="2"/>
</dbReference>
<evidence type="ECO:0000256" key="8">
    <source>
        <dbReference type="SAM" id="MobiDB-lite"/>
    </source>
</evidence>
<dbReference type="FunFam" id="3.30.230.40:FF:000001">
    <property type="entry name" value="Imidazoleglycerol-phosphate dehydratase HisB"/>
    <property type="match status" value="1"/>
</dbReference>
<comment type="catalytic activity">
    <reaction evidence="6 7">
        <text>D-erythro-1-(imidazol-4-yl)glycerol 3-phosphate = 3-(imidazol-4-yl)-2-oxopropyl phosphate + H2O</text>
        <dbReference type="Rhea" id="RHEA:11040"/>
        <dbReference type="ChEBI" id="CHEBI:15377"/>
        <dbReference type="ChEBI" id="CHEBI:57766"/>
        <dbReference type="ChEBI" id="CHEBI:58278"/>
        <dbReference type="EC" id="4.2.1.19"/>
    </reaction>
</comment>
<keyword evidence="4 6" id="KW-0368">Histidine biosynthesis</keyword>
<dbReference type="FunFam" id="3.30.230.40:FF:000003">
    <property type="entry name" value="Imidazoleglycerol-phosphate dehydratase HisB"/>
    <property type="match status" value="1"/>
</dbReference>
<dbReference type="PROSITE" id="PS00955">
    <property type="entry name" value="IGP_DEHYDRATASE_2"/>
    <property type="match status" value="1"/>
</dbReference>
<evidence type="ECO:0000256" key="1">
    <source>
        <dbReference type="ARBA" id="ARBA00005047"/>
    </source>
</evidence>
<dbReference type="CDD" id="cd07914">
    <property type="entry name" value="IGPD"/>
    <property type="match status" value="1"/>
</dbReference>
<keyword evidence="5 6" id="KW-0456">Lyase</keyword>
<evidence type="ECO:0000256" key="5">
    <source>
        <dbReference type="ARBA" id="ARBA00023239"/>
    </source>
</evidence>
<dbReference type="HAMAP" id="MF_00076">
    <property type="entry name" value="HisB"/>
    <property type="match status" value="1"/>
</dbReference>
<dbReference type="PROSITE" id="PS00954">
    <property type="entry name" value="IGP_DEHYDRATASE_1"/>
    <property type="match status" value="1"/>
</dbReference>
<evidence type="ECO:0000313" key="10">
    <source>
        <dbReference type="Proteomes" id="UP000094472"/>
    </source>
</evidence>
<comment type="pathway">
    <text evidence="1 6 7">Amino-acid biosynthesis; L-histidine biosynthesis; L-histidine from 5-phospho-alpha-D-ribose 1-diphosphate: step 6/9.</text>
</comment>
<dbReference type="RefSeq" id="WP_069441889.1">
    <property type="nucleotide sequence ID" value="NZ_LPWF01000026.1"/>
</dbReference>
<dbReference type="Gene3D" id="3.30.230.40">
    <property type="entry name" value="Imidazole glycerol phosphate dehydratase, domain 1"/>
    <property type="match status" value="2"/>
</dbReference>
<keyword evidence="3 6" id="KW-0028">Amino-acid biosynthesis</keyword>
<feature type="compositionally biased region" description="Polar residues" evidence="8">
    <location>
        <begin position="7"/>
        <end position="16"/>
    </location>
</feature>
<dbReference type="NCBIfam" id="NF002111">
    <property type="entry name" value="PRK00951.2-1"/>
    <property type="match status" value="1"/>
</dbReference>
<dbReference type="UniPathway" id="UPA00031">
    <property type="reaction ID" value="UER00011"/>
</dbReference>
<dbReference type="InterPro" id="IPR038494">
    <property type="entry name" value="IGPD_sf"/>
</dbReference>
<evidence type="ECO:0000256" key="4">
    <source>
        <dbReference type="ARBA" id="ARBA00023102"/>
    </source>
</evidence>
<dbReference type="InterPro" id="IPR020565">
    <property type="entry name" value="ImidazoleglycerP_deHydtase_CS"/>
</dbReference>
<dbReference type="PANTHER" id="PTHR23133:SF2">
    <property type="entry name" value="IMIDAZOLEGLYCEROL-PHOSPHATE DEHYDRATASE"/>
    <property type="match status" value="1"/>
</dbReference>
<evidence type="ECO:0000256" key="2">
    <source>
        <dbReference type="ARBA" id="ARBA00016664"/>
    </source>
</evidence>